<reference evidence="2" key="1">
    <citation type="submission" date="2011-02" db="EMBL/GenBank/DDBJ databases">
        <title>Complete sequence of Acidovorax avenae subsp. avenae ATCC 19860.</title>
        <authorList>
            <consortium name="US DOE Joint Genome Institute"/>
            <person name="Lucas S."/>
            <person name="Copeland A."/>
            <person name="Lapidus A."/>
            <person name="Cheng J.-F."/>
            <person name="Goodwin L."/>
            <person name="Pitluck S."/>
            <person name="Chertkov O."/>
            <person name="Held B."/>
            <person name="Detter J.C."/>
            <person name="Han C."/>
            <person name="Tapia R."/>
            <person name="Land M."/>
            <person name="Hauser L."/>
            <person name="Kyrpides N."/>
            <person name="Ivanova N."/>
            <person name="Ovchinnikova G."/>
            <person name="Pagani I."/>
            <person name="Gordon S."/>
            <person name="Woyke T."/>
        </authorList>
    </citation>
    <scope>NUCLEOTIDE SEQUENCE</scope>
    <source>
        <strain evidence="2">ATCC 19860</strain>
    </source>
</reference>
<evidence type="ECO:0000313" key="2">
    <source>
        <dbReference type="EMBL" id="ADX46066.1"/>
    </source>
</evidence>
<evidence type="ECO:0000256" key="1">
    <source>
        <dbReference type="SAM" id="MobiDB-lite"/>
    </source>
</evidence>
<accession>F0QAM5</accession>
<evidence type="ECO:0000313" key="3">
    <source>
        <dbReference type="Proteomes" id="UP000002482"/>
    </source>
</evidence>
<dbReference type="InterPro" id="IPR010352">
    <property type="entry name" value="DUF945"/>
</dbReference>
<proteinExistence type="predicted"/>
<feature type="compositionally biased region" description="Acidic residues" evidence="1">
    <location>
        <begin position="203"/>
        <end position="217"/>
    </location>
</feature>
<organism evidence="2 3">
    <name type="scientific">Paracidovorax avenae (strain ATCC 19860 / DSM 7227 / CCUG 15838 / JCM 20985 / LMG 2117 / NCPPB 1011)</name>
    <name type="common">Acidovorax avenae</name>
    <dbReference type="NCBI Taxonomy" id="643561"/>
    <lineage>
        <taxon>Bacteria</taxon>
        <taxon>Pseudomonadati</taxon>
        <taxon>Pseudomonadota</taxon>
        <taxon>Betaproteobacteria</taxon>
        <taxon>Burkholderiales</taxon>
        <taxon>Comamonadaceae</taxon>
        <taxon>Paracidovorax</taxon>
    </lineage>
</organism>
<name>F0QAM5_PARA1</name>
<dbReference type="Pfam" id="PF06097">
    <property type="entry name" value="DUF945"/>
    <property type="match status" value="1"/>
</dbReference>
<evidence type="ECO:0008006" key="4">
    <source>
        <dbReference type="Google" id="ProtNLM"/>
    </source>
</evidence>
<keyword evidence="3" id="KW-1185">Reference proteome</keyword>
<dbReference type="AlphaFoldDB" id="F0QAM5"/>
<sequence>MDNKKVGVAVAVVVAVAAAYGGATWYLGQRAQAGYQDAVAELRKALGDDAVVSNDYDQGFFSSKARLVMQWAGAPAQEGRPASPPLRLVVDTVVRHGPLAGARVAAAVADYRFALEGLDDEALAHLDKASAPVLTSVHHLTGSHDVHLRLPAGEAEGGDGVALRWQEMVYDMAIGRDGRHFQGHFRWPEVGLTGIPDASVQAEAEEEEEENDADETASPEPVDRTSITLQGMEGSFDNVAISGLWGVGVGKADFRVGRVATSVHPAAGGDARHTLDLRNVAGTYAIDATDDTLGMTTTLSTAGRIGAIDFESIGLEEKIQRISIEALRNFQRMVLDGYRAGGLAEAKATMEQRGTAVLMENAPRLVQALPAYSMKMKATYQGQTGQLEYGGEVKRAPSDAEVAQAGWMSALMKTSVLQATARVPKAWALPLMQSTGRPGAQAQDVDAMVAMAQSSGYLLQEGEFLTSAIQLQPGQLTLNGKTLPLPSGAAR</sequence>
<dbReference type="RefSeq" id="WP_013594579.1">
    <property type="nucleotide sequence ID" value="NC_015138.1"/>
</dbReference>
<dbReference type="KEGG" id="aaa:Acav_2154"/>
<gene>
    <name evidence="2" type="ordered locus">Acav_2154</name>
</gene>
<feature type="region of interest" description="Disordered" evidence="1">
    <location>
        <begin position="200"/>
        <end position="222"/>
    </location>
</feature>
<dbReference type="HOGENOM" id="CLU_040145_0_0_4"/>
<dbReference type="GeneID" id="34238922"/>
<protein>
    <recommendedName>
        <fullName evidence="4">DUF945 domain-containing protein</fullName>
    </recommendedName>
</protein>
<dbReference type="Proteomes" id="UP000002482">
    <property type="component" value="Chromosome"/>
</dbReference>
<dbReference type="OrthoDB" id="8831594at2"/>
<dbReference type="EMBL" id="CP002521">
    <property type="protein sequence ID" value="ADX46066.1"/>
    <property type="molecule type" value="Genomic_DNA"/>
</dbReference>